<dbReference type="RefSeq" id="WP_150040739.1">
    <property type="nucleotide sequence ID" value="NZ_OW485601.1"/>
</dbReference>
<dbReference type="EMBL" id="VWPK01000014">
    <property type="protein sequence ID" value="KAA5612132.1"/>
    <property type="molecule type" value="Genomic_DNA"/>
</dbReference>
<reference evidence="1 2" key="1">
    <citation type="submission" date="2019-09" db="EMBL/GenBank/DDBJ databases">
        <title>Genome sequence of Rhodovastum atsumiense, a diverse member of the Acetobacteraceae family of non-sulfur purple photosynthetic bacteria.</title>
        <authorList>
            <person name="Meyer T."/>
            <person name="Kyndt J."/>
        </authorList>
    </citation>
    <scope>NUCLEOTIDE SEQUENCE [LARGE SCALE GENOMIC DNA]</scope>
    <source>
        <strain evidence="1 2">DSM 21279</strain>
    </source>
</reference>
<sequence>MTTLFYIQVDTGTSTPLPKPNMPDRLIAALVPIAISGHGAINGLHFDVALLPGGWRLEVRSACARATRLATCHIGTPGADSAVWDDLVRHRRSLGRRTPALSVAGPLPWLAVSLEQAVLAMPAVGQALGLDSALCCMAWTLLEHVPPGPAAANDTHPVRQIPGSLAAAVAALAAALPQDANLQSFAARIDGAGRWSLHDEIVAQAHGIRGDDDRFHLIQASVKLPFDPLWLEFAPGAFPTRELGTSVERVGLLLTRPLPGHLRVRVAFVRSGALGTINDPIEIPPYRYERFDPTDRPEAFLAEQASFAIRLLLVLTAKRAPIVISAADHPGSPAGTRAGTCRPRLSAAQLVRWDLTPVLYADHPEQGHRGPCRLHWQRGHVKLRKNGAFYWGPHLRGRRGGEVPVGREDIITASAR</sequence>
<accession>A0A5M6IV38</accession>
<proteinExistence type="predicted"/>
<evidence type="ECO:0000313" key="2">
    <source>
        <dbReference type="Proteomes" id="UP000325255"/>
    </source>
</evidence>
<dbReference type="Proteomes" id="UP000325255">
    <property type="component" value="Unassembled WGS sequence"/>
</dbReference>
<gene>
    <name evidence="1" type="ORF">F1189_10720</name>
</gene>
<comment type="caution">
    <text evidence="1">The sequence shown here is derived from an EMBL/GenBank/DDBJ whole genome shotgun (WGS) entry which is preliminary data.</text>
</comment>
<name>A0A5M6IV38_9PROT</name>
<dbReference type="AlphaFoldDB" id="A0A5M6IV38"/>
<evidence type="ECO:0000313" key="1">
    <source>
        <dbReference type="EMBL" id="KAA5612132.1"/>
    </source>
</evidence>
<protein>
    <submittedName>
        <fullName evidence="1">Uncharacterized protein</fullName>
    </submittedName>
</protein>
<organism evidence="1 2">
    <name type="scientific">Rhodovastum atsumiense</name>
    <dbReference type="NCBI Taxonomy" id="504468"/>
    <lineage>
        <taxon>Bacteria</taxon>
        <taxon>Pseudomonadati</taxon>
        <taxon>Pseudomonadota</taxon>
        <taxon>Alphaproteobacteria</taxon>
        <taxon>Acetobacterales</taxon>
        <taxon>Acetobacteraceae</taxon>
        <taxon>Rhodovastum</taxon>
    </lineage>
</organism>
<keyword evidence="2" id="KW-1185">Reference proteome</keyword>